<evidence type="ECO:0000313" key="3">
    <source>
        <dbReference type="Proteomes" id="UP001595640"/>
    </source>
</evidence>
<accession>A0ABV7LW55</accession>
<feature type="coiled-coil region" evidence="1">
    <location>
        <begin position="175"/>
        <end position="209"/>
    </location>
</feature>
<organism evidence="2 3">
    <name type="scientific">Modicisalibacter luteus</name>
    <dbReference type="NCBI Taxonomy" id="453962"/>
    <lineage>
        <taxon>Bacteria</taxon>
        <taxon>Pseudomonadati</taxon>
        <taxon>Pseudomonadota</taxon>
        <taxon>Gammaproteobacteria</taxon>
        <taxon>Oceanospirillales</taxon>
        <taxon>Halomonadaceae</taxon>
        <taxon>Modicisalibacter</taxon>
    </lineage>
</organism>
<dbReference type="InterPro" id="IPR016024">
    <property type="entry name" value="ARM-type_fold"/>
</dbReference>
<keyword evidence="3" id="KW-1185">Reference proteome</keyword>
<feature type="coiled-coil region" evidence="1">
    <location>
        <begin position="258"/>
        <end position="288"/>
    </location>
</feature>
<proteinExistence type="predicted"/>
<sequence length="922" mass="105604">MSGIFERLFGPRWQHRDPSVRRQAIERLDAGQPRDLQRLEKLASDSDPGVRQAALARLGDPARLLALRANQDSPELRAHLKAVLTGQVGNVPLGERLALLDRIDDPALFAELAMQGDNQELRLSALARLDDEPALIHQACENSIAAVRHAAAERVTSEEGLTQLARQARRDKHVTRLARDRLNRLREDASQAEAQRIERERILEALEQHAQHAWEPLYAGRYRHLKREWERLSDLPTSEQEHRYQEASLRCRKVITDHEAQHQAIETADQQRNDAEAERQALVEALEESVAGLRQGDAITQQDIDSLLAHKRLQANRWQTLSEQHVPSQALSERYTAVLEEHERIRLAWERLEQKTDALREGIEQQDNDHLRHVLDGIDWPSDLPPSPLLRRVKNQLTQRLAETSTPPQAERVSQDLAELEKLLEQGAFKRASRLHQSLRQRFDALPANQRQSIQPTLKRLGAQLAELRDWRGFVAGPKRNQLCSAIEELAEDTTLLDAELDRRHRQLVKDWKNLGDAAAERELSNRFRAASDRIHERLGPWRQARDEERQHNLQAREGLCEQLEALVDNPDPSADPDVLRQIRDRAREQWRRFSPVPRDQAEQVGQRFGHIRHALQTLIDQRAQEIAAAKRALVEEARQLQNDTGTAAQRAEHAKGLQRRWRELGRAPKGEEQALWREFRSLCDNIFAARESERDDRAQRAREHLDAMQALIERIDAWQPTTSQDANVLEQAINEAESFEPLPAGRRSEGMRRRWNGIIRARREQLLRLSLSEEAQRWQQLRPLLDRHLEADAQQLEGHEAMVVEAMPGLDRDMLAAHEQRNAARKAPLPAEQVAEQLGRLRVHLALLAGARVERADEPLRLAIQVERLNESRERELSKAGELHDILCGILATGPVAPSLWSREAGELDNHLSQLARLPSS</sequence>
<name>A0ABV7LW55_9GAMM</name>
<comment type="caution">
    <text evidence="2">The sequence shown here is derived from an EMBL/GenBank/DDBJ whole genome shotgun (WGS) entry which is preliminary data.</text>
</comment>
<reference evidence="3" key="1">
    <citation type="journal article" date="2019" name="Int. J. Syst. Evol. Microbiol.">
        <title>The Global Catalogue of Microorganisms (GCM) 10K type strain sequencing project: providing services to taxonomists for standard genome sequencing and annotation.</title>
        <authorList>
            <consortium name="The Broad Institute Genomics Platform"/>
            <consortium name="The Broad Institute Genome Sequencing Center for Infectious Disease"/>
            <person name="Wu L."/>
            <person name="Ma J."/>
        </authorList>
    </citation>
    <scope>NUCLEOTIDE SEQUENCE [LARGE SCALE GENOMIC DNA]</scope>
    <source>
        <strain evidence="3">KCTC 12847</strain>
    </source>
</reference>
<protein>
    <submittedName>
        <fullName evidence="2">DUF349 domain-containing protein</fullName>
    </submittedName>
</protein>
<dbReference type="InterPro" id="IPR007139">
    <property type="entry name" value="DUF349"/>
</dbReference>
<dbReference type="EMBL" id="JBHRUH010000003">
    <property type="protein sequence ID" value="MFC3290788.1"/>
    <property type="molecule type" value="Genomic_DNA"/>
</dbReference>
<evidence type="ECO:0000256" key="1">
    <source>
        <dbReference type="SAM" id="Coils"/>
    </source>
</evidence>
<dbReference type="RefSeq" id="WP_019019528.1">
    <property type="nucleotide sequence ID" value="NZ_BMXD01000008.1"/>
</dbReference>
<evidence type="ECO:0000313" key="2">
    <source>
        <dbReference type="EMBL" id="MFC3290788.1"/>
    </source>
</evidence>
<dbReference type="Proteomes" id="UP001595640">
    <property type="component" value="Unassembled WGS sequence"/>
</dbReference>
<dbReference type="SUPFAM" id="SSF48371">
    <property type="entry name" value="ARM repeat"/>
    <property type="match status" value="1"/>
</dbReference>
<dbReference type="Pfam" id="PF03993">
    <property type="entry name" value="DUF349"/>
    <property type="match status" value="3"/>
</dbReference>
<gene>
    <name evidence="2" type="ORF">ACFOEI_01730</name>
</gene>
<keyword evidence="1" id="KW-0175">Coiled coil</keyword>